<sequence>MTEVLDRSKIYIDGAWVDSQGTGRIDVVNPATEEVIAVVADGTAEDVDRAAEAARAAFPAWSALSGEERGQYLRKAAGLVKERVDELAALVSSDMGMPVRLAKPVQIGMPLANLSAFAELAANYNFDAQEVGNSLIVREPIGVVGAITPWNFPLHQVVLKVGGALAAGCTVVLKPTEVAPLITYALTDIFHEVGLPAGVFNLVSGYGPVVGEAIAGHPEVDMVSFTGSTRAGKRVAVVAAETVKKVALELGGKSANVILDDADLTKAVTDGVGKCYLNSGQTCSALTRMLVPADKVDEAAAIAAQVAQNYAVGDPTAATSVLGPLVNSNQLKRVRSYIEQGIAEGAEPVLDGRETGQEKGYFVGPTIFSGVTEDMTIAREEIFGPVLSIIGYQDEEDAVRIANATEYGLAAGVWSGDKDRADRVARRLRAGQVEVNGGTFNTNAPFGGYKQSGIGREAGVLGFEEFLEVKSIQR</sequence>
<dbReference type="Gene3D" id="3.40.309.10">
    <property type="entry name" value="Aldehyde Dehydrogenase, Chain A, domain 2"/>
    <property type="match status" value="1"/>
</dbReference>
<evidence type="ECO:0000256" key="2">
    <source>
        <dbReference type="ARBA" id="ARBA00023002"/>
    </source>
</evidence>
<dbReference type="Proteomes" id="UP001185863">
    <property type="component" value="Unassembled WGS sequence"/>
</dbReference>
<dbReference type="InterPro" id="IPR016163">
    <property type="entry name" value="Ald_DH_C"/>
</dbReference>
<accession>A0AAE5A9E4</accession>
<evidence type="ECO:0000313" key="8">
    <source>
        <dbReference type="EMBL" id="MDV7268431.1"/>
    </source>
</evidence>
<dbReference type="InterPro" id="IPR015590">
    <property type="entry name" value="Aldehyde_DH_dom"/>
</dbReference>
<dbReference type="InterPro" id="IPR016161">
    <property type="entry name" value="Ald_DH/histidinol_DH"/>
</dbReference>
<reference evidence="8" key="1">
    <citation type="submission" date="2023-10" db="EMBL/GenBank/DDBJ databases">
        <title>Development of a sustainable strategy for remediation of hydrocarbon-contaminated territories based on the waste exchange concept.</title>
        <authorList>
            <person name="Krivoruchko A."/>
        </authorList>
    </citation>
    <scope>NUCLEOTIDE SEQUENCE</scope>
    <source>
        <strain evidence="8">IEGM 68</strain>
    </source>
</reference>
<evidence type="ECO:0000256" key="3">
    <source>
        <dbReference type="ARBA" id="ARBA00024226"/>
    </source>
</evidence>
<dbReference type="SUPFAM" id="SSF53720">
    <property type="entry name" value="ALDH-like"/>
    <property type="match status" value="1"/>
</dbReference>
<evidence type="ECO:0000256" key="1">
    <source>
        <dbReference type="ARBA" id="ARBA00009986"/>
    </source>
</evidence>
<dbReference type="PROSITE" id="PS00070">
    <property type="entry name" value="ALDEHYDE_DEHYDR_CYS"/>
    <property type="match status" value="1"/>
</dbReference>
<dbReference type="Pfam" id="PF00171">
    <property type="entry name" value="Aldedh"/>
    <property type="match status" value="1"/>
</dbReference>
<dbReference type="PROSITE" id="PS00687">
    <property type="entry name" value="ALDEHYDE_DEHYDR_GLU"/>
    <property type="match status" value="1"/>
</dbReference>
<dbReference type="EMBL" id="JAWLUP010000159">
    <property type="protein sequence ID" value="MDV7268431.1"/>
    <property type="molecule type" value="Genomic_DNA"/>
</dbReference>
<evidence type="ECO:0000256" key="4">
    <source>
        <dbReference type="ARBA" id="ARBA00049194"/>
    </source>
</evidence>
<evidence type="ECO:0000259" key="7">
    <source>
        <dbReference type="Pfam" id="PF00171"/>
    </source>
</evidence>
<dbReference type="InterPro" id="IPR016160">
    <property type="entry name" value="Ald_DH_CS_CYS"/>
</dbReference>
<feature type="active site" evidence="5">
    <location>
        <position position="249"/>
    </location>
</feature>
<comment type="catalytic activity">
    <reaction evidence="4">
        <text>an aldehyde + NAD(+) + H2O = a carboxylate + NADH + 2 H(+)</text>
        <dbReference type="Rhea" id="RHEA:16185"/>
        <dbReference type="ChEBI" id="CHEBI:15377"/>
        <dbReference type="ChEBI" id="CHEBI:15378"/>
        <dbReference type="ChEBI" id="CHEBI:17478"/>
        <dbReference type="ChEBI" id="CHEBI:29067"/>
        <dbReference type="ChEBI" id="CHEBI:57540"/>
        <dbReference type="ChEBI" id="CHEBI:57945"/>
        <dbReference type="EC" id="1.2.1.3"/>
    </reaction>
</comment>
<dbReference type="InterPro" id="IPR016162">
    <property type="entry name" value="Ald_DH_N"/>
</dbReference>
<dbReference type="InterPro" id="IPR029510">
    <property type="entry name" value="Ald_DH_CS_GLU"/>
</dbReference>
<keyword evidence="2 6" id="KW-0560">Oxidoreductase</keyword>
<dbReference type="PANTHER" id="PTHR42804">
    <property type="entry name" value="ALDEHYDE DEHYDROGENASE"/>
    <property type="match status" value="1"/>
</dbReference>
<evidence type="ECO:0000256" key="6">
    <source>
        <dbReference type="RuleBase" id="RU003345"/>
    </source>
</evidence>
<dbReference type="FunFam" id="3.40.309.10:FF:000012">
    <property type="entry name" value="Betaine aldehyde dehydrogenase"/>
    <property type="match status" value="1"/>
</dbReference>
<dbReference type="RefSeq" id="WP_317746731.1">
    <property type="nucleotide sequence ID" value="NZ_JAWLUP010000159.1"/>
</dbReference>
<name>A0AAE5A9E4_9NOCA</name>
<evidence type="ECO:0000256" key="5">
    <source>
        <dbReference type="PROSITE-ProRule" id="PRU10007"/>
    </source>
</evidence>
<dbReference type="FunFam" id="3.40.605.10:FF:000007">
    <property type="entry name" value="NAD/NADP-dependent betaine aldehyde dehydrogenase"/>
    <property type="match status" value="1"/>
</dbReference>
<dbReference type="GO" id="GO:0004029">
    <property type="term" value="F:aldehyde dehydrogenase (NAD+) activity"/>
    <property type="evidence" value="ECO:0007669"/>
    <property type="project" value="UniProtKB-EC"/>
</dbReference>
<protein>
    <recommendedName>
        <fullName evidence="3">aldehyde dehydrogenase (NAD(+))</fullName>
        <ecNumber evidence="3">1.2.1.3</ecNumber>
    </recommendedName>
</protein>
<dbReference type="PANTHER" id="PTHR42804:SF1">
    <property type="entry name" value="ALDEHYDE DEHYDROGENASE-RELATED"/>
    <property type="match status" value="1"/>
</dbReference>
<dbReference type="AlphaFoldDB" id="A0AAE5A9E4"/>
<evidence type="ECO:0000313" key="9">
    <source>
        <dbReference type="Proteomes" id="UP001185863"/>
    </source>
</evidence>
<dbReference type="EC" id="1.2.1.3" evidence="3"/>
<dbReference type="CDD" id="cd07138">
    <property type="entry name" value="ALDH_CddD_SSP0762"/>
    <property type="match status" value="1"/>
</dbReference>
<feature type="domain" description="Aldehyde dehydrogenase" evidence="7">
    <location>
        <begin position="16"/>
        <end position="472"/>
    </location>
</feature>
<organism evidence="8 9">
    <name type="scientific">Rhodococcus oxybenzonivorans</name>
    <dbReference type="NCBI Taxonomy" id="1990687"/>
    <lineage>
        <taxon>Bacteria</taxon>
        <taxon>Bacillati</taxon>
        <taxon>Actinomycetota</taxon>
        <taxon>Actinomycetes</taxon>
        <taxon>Mycobacteriales</taxon>
        <taxon>Nocardiaceae</taxon>
        <taxon>Rhodococcus</taxon>
    </lineage>
</organism>
<gene>
    <name evidence="8" type="ORF">R4315_28340</name>
</gene>
<dbReference type="Gene3D" id="3.40.605.10">
    <property type="entry name" value="Aldehyde Dehydrogenase, Chain A, domain 1"/>
    <property type="match status" value="1"/>
</dbReference>
<proteinExistence type="inferred from homology"/>
<comment type="similarity">
    <text evidence="1 6">Belongs to the aldehyde dehydrogenase family.</text>
</comment>
<comment type="caution">
    <text evidence="8">The sequence shown here is derived from an EMBL/GenBank/DDBJ whole genome shotgun (WGS) entry which is preliminary data.</text>
</comment>